<dbReference type="GO" id="GO:0006740">
    <property type="term" value="P:NADPH regeneration"/>
    <property type="evidence" value="ECO:0007669"/>
    <property type="project" value="TreeGrafter"/>
</dbReference>
<evidence type="ECO:0000313" key="11">
    <source>
        <dbReference type="EMBL" id="CAD7664319.1"/>
    </source>
</evidence>
<dbReference type="GO" id="GO:0050661">
    <property type="term" value="F:NADP binding"/>
    <property type="evidence" value="ECO:0007669"/>
    <property type="project" value="TreeGrafter"/>
</dbReference>
<dbReference type="Gene3D" id="3.40.50.720">
    <property type="entry name" value="NAD(P)-binding Rossmann-like Domain"/>
    <property type="match status" value="1"/>
</dbReference>
<evidence type="ECO:0000256" key="2">
    <source>
        <dbReference type="ARBA" id="ARBA00012943"/>
    </source>
</evidence>
<evidence type="ECO:0000256" key="1">
    <source>
        <dbReference type="ARBA" id="ARBA00004141"/>
    </source>
</evidence>
<dbReference type="Proteomes" id="UP000728032">
    <property type="component" value="Unassembled WGS sequence"/>
</dbReference>
<dbReference type="GO" id="GO:0005743">
    <property type="term" value="C:mitochondrial inner membrane"/>
    <property type="evidence" value="ECO:0007669"/>
    <property type="project" value="TreeGrafter"/>
</dbReference>
<dbReference type="PANTHER" id="PTHR10160:SF19">
    <property type="entry name" value="PROTON-TRANSLOCATING NAD(P)(+) TRANSHYDROGENASE"/>
    <property type="match status" value="1"/>
</dbReference>
<accession>A0A7R9MQV0</accession>
<dbReference type="FunFam" id="3.40.50.720:FF:000028">
    <property type="entry name" value="NAD(P) transhydrogenase subunit alpha"/>
    <property type="match status" value="1"/>
</dbReference>
<evidence type="ECO:0000313" key="12">
    <source>
        <dbReference type="Proteomes" id="UP000728032"/>
    </source>
</evidence>
<evidence type="ECO:0000256" key="4">
    <source>
        <dbReference type="ARBA" id="ARBA00022857"/>
    </source>
</evidence>
<proteinExistence type="predicted"/>
<keyword evidence="8" id="KW-0472">Membrane</keyword>
<dbReference type="SMART" id="SM01002">
    <property type="entry name" value="AlaDh_PNT_C"/>
    <property type="match status" value="1"/>
</dbReference>
<evidence type="ECO:0000256" key="9">
    <source>
        <dbReference type="ARBA" id="ARBA00048202"/>
    </source>
</evidence>
<dbReference type="AlphaFoldDB" id="A0A7R9MQV0"/>
<keyword evidence="5" id="KW-1278">Translocase</keyword>
<sequence>YKAVVEAANHFGRFFTGQITAAGKVPPAKVLVIGGGVAGLSAIGTAKNMGAIVRGFDTRAAVKEQIESLGAEFLEVDFKESGEGVGGYAKEMSKEFIEAEMKLFAKQCEEVDIVITTALIPGKKAPTLITKKMIESMKPGSVVVDLAAETGGNIETIKPGEIYTYKDVIHIGYTDLPSRLPTQSSTLYANNISKFFLSMTEKDNFFIDLNDEVVRGAIILNEGKLLWPPPRPKEVPAAAAPQETKLAKAPPKALLPADYFRATFKDAILYTTGLGSLIGLGAVAPNAAFTTM</sequence>
<dbReference type="EC" id="7.1.1.1" evidence="2"/>
<dbReference type="InterPro" id="IPR036291">
    <property type="entry name" value="NAD(P)-bd_dom_sf"/>
</dbReference>
<feature type="domain" description="Alanine dehydrogenase/pyridine nucleotide transhydrogenase NAD(H)-binding" evidence="10">
    <location>
        <begin position="8"/>
        <end position="172"/>
    </location>
</feature>
<dbReference type="SUPFAM" id="SSF51735">
    <property type="entry name" value="NAD(P)-binding Rossmann-fold domains"/>
    <property type="match status" value="1"/>
</dbReference>
<dbReference type="GO" id="GO:0008750">
    <property type="term" value="F:proton-translocating NAD(P)+ transhydrogenase activity"/>
    <property type="evidence" value="ECO:0007669"/>
    <property type="project" value="UniProtKB-EC"/>
</dbReference>
<evidence type="ECO:0000256" key="5">
    <source>
        <dbReference type="ARBA" id="ARBA00022967"/>
    </source>
</evidence>
<evidence type="ECO:0000256" key="8">
    <source>
        <dbReference type="ARBA" id="ARBA00023136"/>
    </source>
</evidence>
<feature type="non-terminal residue" evidence="11">
    <location>
        <position position="1"/>
    </location>
</feature>
<keyword evidence="6" id="KW-1133">Transmembrane helix</keyword>
<dbReference type="OrthoDB" id="37244at2759"/>
<keyword evidence="7" id="KW-0520">NAD</keyword>
<dbReference type="EMBL" id="OC952402">
    <property type="protein sequence ID" value="CAD7664319.1"/>
    <property type="molecule type" value="Genomic_DNA"/>
</dbReference>
<comment type="subcellular location">
    <subcellularLocation>
        <location evidence="1">Membrane</location>
        <topology evidence="1">Multi-pass membrane protein</topology>
    </subcellularLocation>
</comment>
<gene>
    <name evidence="11" type="ORF">ONB1V03_LOCUS20877</name>
</gene>
<dbReference type="EMBL" id="CAJPVJ010037577">
    <property type="protein sequence ID" value="CAG2181456.1"/>
    <property type="molecule type" value="Genomic_DNA"/>
</dbReference>
<protein>
    <recommendedName>
        <fullName evidence="2">proton-translocating NAD(P)(+) transhydrogenase</fullName>
        <ecNumber evidence="2">7.1.1.1</ecNumber>
    </recommendedName>
</protein>
<evidence type="ECO:0000256" key="6">
    <source>
        <dbReference type="ARBA" id="ARBA00022989"/>
    </source>
</evidence>
<feature type="non-terminal residue" evidence="11">
    <location>
        <position position="292"/>
    </location>
</feature>
<keyword evidence="12" id="KW-1185">Reference proteome</keyword>
<dbReference type="PANTHER" id="PTHR10160">
    <property type="entry name" value="NAD(P) TRANSHYDROGENASE"/>
    <property type="match status" value="1"/>
</dbReference>
<dbReference type="Pfam" id="PF01262">
    <property type="entry name" value="AlaDh_PNT_C"/>
    <property type="match status" value="1"/>
</dbReference>
<reference evidence="11" key="1">
    <citation type="submission" date="2020-11" db="EMBL/GenBank/DDBJ databases">
        <authorList>
            <person name="Tran Van P."/>
        </authorList>
    </citation>
    <scope>NUCLEOTIDE SEQUENCE</scope>
</reference>
<evidence type="ECO:0000256" key="3">
    <source>
        <dbReference type="ARBA" id="ARBA00022692"/>
    </source>
</evidence>
<keyword evidence="4" id="KW-0521">NADP</keyword>
<organism evidence="11">
    <name type="scientific">Oppiella nova</name>
    <dbReference type="NCBI Taxonomy" id="334625"/>
    <lineage>
        <taxon>Eukaryota</taxon>
        <taxon>Metazoa</taxon>
        <taxon>Ecdysozoa</taxon>
        <taxon>Arthropoda</taxon>
        <taxon>Chelicerata</taxon>
        <taxon>Arachnida</taxon>
        <taxon>Acari</taxon>
        <taxon>Acariformes</taxon>
        <taxon>Sarcoptiformes</taxon>
        <taxon>Oribatida</taxon>
        <taxon>Brachypylina</taxon>
        <taxon>Oppioidea</taxon>
        <taxon>Oppiidae</taxon>
        <taxon>Oppiella</taxon>
    </lineage>
</organism>
<comment type="catalytic activity">
    <reaction evidence="9">
        <text>NAD(+) + NADPH + H(+)(in) = NADH + NADP(+) + H(+)(out)</text>
        <dbReference type="Rhea" id="RHEA:47992"/>
        <dbReference type="ChEBI" id="CHEBI:15378"/>
        <dbReference type="ChEBI" id="CHEBI:57540"/>
        <dbReference type="ChEBI" id="CHEBI:57783"/>
        <dbReference type="ChEBI" id="CHEBI:57945"/>
        <dbReference type="ChEBI" id="CHEBI:58349"/>
        <dbReference type="EC" id="7.1.1.1"/>
    </reaction>
</comment>
<dbReference type="PRINTS" id="PR00411">
    <property type="entry name" value="PNDRDTASEI"/>
</dbReference>
<keyword evidence="3" id="KW-0812">Transmembrane</keyword>
<name>A0A7R9MQV0_9ACAR</name>
<evidence type="ECO:0000256" key="7">
    <source>
        <dbReference type="ARBA" id="ARBA00023027"/>
    </source>
</evidence>
<dbReference type="InterPro" id="IPR007698">
    <property type="entry name" value="AlaDH/PNT_NAD(H)-bd"/>
</dbReference>
<evidence type="ECO:0000259" key="10">
    <source>
        <dbReference type="SMART" id="SM01002"/>
    </source>
</evidence>